<comment type="subcellular location">
    <subcellularLocation>
        <location evidence="1">Cytoplasm</location>
    </subcellularLocation>
</comment>
<comment type="function">
    <text evidence="9">The phosphoenolpyruvate-dependent sugar phosphotransferase system (sugar PTS), a major carbohydrate active transport system, catalyzes the phosphorylation of incoming sugar substrates concomitantly with their translocation across the cell membrane. The enzyme II UlaABC PTS system is involved in ascorbate transport.</text>
</comment>
<evidence type="ECO:0000259" key="12">
    <source>
        <dbReference type="PROSITE" id="PS51094"/>
    </source>
</evidence>
<keyword evidence="7" id="KW-0418">Kinase</keyword>
<keyword evidence="4" id="KW-0597">Phosphoprotein</keyword>
<dbReference type="Pfam" id="PF00874">
    <property type="entry name" value="PRD"/>
    <property type="match status" value="1"/>
</dbReference>
<dbReference type="Gene3D" id="1.10.10.10">
    <property type="entry name" value="Winged helix-like DNA-binding domain superfamily/Winged helix DNA-binding domain"/>
    <property type="match status" value="1"/>
</dbReference>
<keyword evidence="3" id="KW-0963">Cytoplasm</keyword>
<evidence type="ECO:0000256" key="3">
    <source>
        <dbReference type="ARBA" id="ARBA00022490"/>
    </source>
</evidence>
<evidence type="ECO:0000313" key="16">
    <source>
        <dbReference type="Proteomes" id="UP001223586"/>
    </source>
</evidence>
<dbReference type="InterPro" id="IPR036634">
    <property type="entry name" value="PRD_sf"/>
</dbReference>
<name>A0ABT9WNU7_9BACI</name>
<dbReference type="PROSITE" id="PS51099">
    <property type="entry name" value="PTS_EIIB_TYPE_2"/>
    <property type="match status" value="1"/>
</dbReference>
<dbReference type="RefSeq" id="WP_307226852.1">
    <property type="nucleotide sequence ID" value="NZ_JAUSTT010000003.1"/>
</dbReference>
<evidence type="ECO:0000256" key="7">
    <source>
        <dbReference type="ARBA" id="ARBA00022777"/>
    </source>
</evidence>
<dbReference type="InterPro" id="IPR051351">
    <property type="entry name" value="Ascorbate-PTS_EIIA_comp"/>
</dbReference>
<organism evidence="15 16">
    <name type="scientific">Bacillus chungangensis</name>
    <dbReference type="NCBI Taxonomy" id="587633"/>
    <lineage>
        <taxon>Bacteria</taxon>
        <taxon>Bacillati</taxon>
        <taxon>Bacillota</taxon>
        <taxon>Bacilli</taxon>
        <taxon>Bacillales</taxon>
        <taxon>Bacillaceae</taxon>
        <taxon>Bacillus</taxon>
    </lineage>
</organism>
<evidence type="ECO:0000256" key="2">
    <source>
        <dbReference type="ARBA" id="ARBA00022448"/>
    </source>
</evidence>
<dbReference type="CDD" id="cd05568">
    <property type="entry name" value="PTS_IIB_bgl_like"/>
    <property type="match status" value="1"/>
</dbReference>
<gene>
    <name evidence="15" type="ORF">J2S08_000788</name>
</gene>
<keyword evidence="2" id="KW-0813">Transport</keyword>
<dbReference type="Proteomes" id="UP001223586">
    <property type="component" value="Unassembled WGS sequence"/>
</dbReference>
<dbReference type="PANTHER" id="PTHR36203">
    <property type="entry name" value="ASCORBATE-SPECIFIC PTS SYSTEM EIIA COMPONENT"/>
    <property type="match status" value="1"/>
</dbReference>
<evidence type="ECO:0000259" key="13">
    <source>
        <dbReference type="PROSITE" id="PS51099"/>
    </source>
</evidence>
<evidence type="ECO:0000256" key="5">
    <source>
        <dbReference type="ARBA" id="ARBA00022679"/>
    </source>
</evidence>
<dbReference type="InterPro" id="IPR016152">
    <property type="entry name" value="PTrfase/Anion_transptr"/>
</dbReference>
<evidence type="ECO:0000256" key="6">
    <source>
        <dbReference type="ARBA" id="ARBA00022683"/>
    </source>
</evidence>
<dbReference type="InterPro" id="IPR002178">
    <property type="entry name" value="PTS_EIIA_type-2_dom"/>
</dbReference>
<evidence type="ECO:0000256" key="11">
    <source>
        <dbReference type="ARBA" id="ARBA00042072"/>
    </source>
</evidence>
<proteinExistence type="predicted"/>
<keyword evidence="6" id="KW-0598">Phosphotransferase system</keyword>
<dbReference type="Pfam" id="PF05043">
    <property type="entry name" value="Mga"/>
    <property type="match status" value="1"/>
</dbReference>
<dbReference type="SUPFAM" id="SSF63520">
    <property type="entry name" value="PTS-regulatory domain, PRD"/>
    <property type="match status" value="1"/>
</dbReference>
<feature type="domain" description="PTS EIIB type-2" evidence="13">
    <location>
        <begin position="393"/>
        <end position="480"/>
    </location>
</feature>
<evidence type="ECO:0000256" key="9">
    <source>
        <dbReference type="ARBA" id="ARBA00037387"/>
    </source>
</evidence>
<dbReference type="PROSITE" id="PS51094">
    <property type="entry name" value="PTS_EIIA_TYPE_2"/>
    <property type="match status" value="1"/>
</dbReference>
<dbReference type="PROSITE" id="PS51372">
    <property type="entry name" value="PRD_2"/>
    <property type="match status" value="1"/>
</dbReference>
<feature type="domain" description="PTS EIIA type-2" evidence="12">
    <location>
        <begin position="529"/>
        <end position="670"/>
    </location>
</feature>
<evidence type="ECO:0000313" key="15">
    <source>
        <dbReference type="EMBL" id="MDQ0174954.1"/>
    </source>
</evidence>
<dbReference type="SUPFAM" id="SSF55804">
    <property type="entry name" value="Phoshotransferase/anion transport protein"/>
    <property type="match status" value="1"/>
</dbReference>
<dbReference type="InterPro" id="IPR013011">
    <property type="entry name" value="PTS_EIIB_2"/>
</dbReference>
<evidence type="ECO:0000259" key="14">
    <source>
        <dbReference type="PROSITE" id="PS51372"/>
    </source>
</evidence>
<evidence type="ECO:0000256" key="4">
    <source>
        <dbReference type="ARBA" id="ARBA00022553"/>
    </source>
</evidence>
<accession>A0ABT9WNU7</accession>
<protein>
    <recommendedName>
        <fullName evidence="10">Ascorbate-specific PTS system EIIA component</fullName>
    </recommendedName>
    <alternativeName>
        <fullName evidence="11">Ascorbate-specific phosphotransferase enzyme IIA component</fullName>
    </alternativeName>
</protein>
<dbReference type="Pfam" id="PF00359">
    <property type="entry name" value="PTS_EIIA_2"/>
    <property type="match status" value="1"/>
</dbReference>
<comment type="caution">
    <text evidence="15">The sequence shown here is derived from an EMBL/GenBank/DDBJ whole genome shotgun (WGS) entry which is preliminary data.</text>
</comment>
<dbReference type="InterPro" id="IPR011608">
    <property type="entry name" value="PRD"/>
</dbReference>
<evidence type="ECO:0000256" key="10">
    <source>
        <dbReference type="ARBA" id="ARBA00041175"/>
    </source>
</evidence>
<dbReference type="PANTHER" id="PTHR36203:SF1">
    <property type="entry name" value="ASCORBATE-SPECIFIC PTS SYSTEM EIIA COMPONENT"/>
    <property type="match status" value="1"/>
</dbReference>
<dbReference type="InterPro" id="IPR007737">
    <property type="entry name" value="Mga_HTH"/>
</dbReference>
<reference evidence="15 16" key="1">
    <citation type="submission" date="2023-07" db="EMBL/GenBank/DDBJ databases">
        <title>Genomic Encyclopedia of Type Strains, Phase IV (KMG-IV): sequencing the most valuable type-strain genomes for metagenomic binning, comparative biology and taxonomic classification.</title>
        <authorList>
            <person name="Goeker M."/>
        </authorList>
    </citation>
    <scope>NUCLEOTIDE SEQUENCE [LARGE SCALE GENOMIC DNA]</scope>
    <source>
        <strain evidence="15 16">DSM 23837</strain>
    </source>
</reference>
<keyword evidence="8" id="KW-0010">Activator</keyword>
<keyword evidence="5" id="KW-0808">Transferase</keyword>
<feature type="domain" description="PRD" evidence="14">
    <location>
        <begin position="282"/>
        <end position="389"/>
    </location>
</feature>
<evidence type="ECO:0000256" key="1">
    <source>
        <dbReference type="ARBA" id="ARBA00004496"/>
    </source>
</evidence>
<dbReference type="Gene3D" id="1.10.1790.10">
    <property type="entry name" value="PRD domain"/>
    <property type="match status" value="1"/>
</dbReference>
<dbReference type="EMBL" id="JAUSTT010000003">
    <property type="protein sequence ID" value="MDQ0174954.1"/>
    <property type="molecule type" value="Genomic_DNA"/>
</dbReference>
<evidence type="ECO:0000256" key="8">
    <source>
        <dbReference type="ARBA" id="ARBA00023159"/>
    </source>
</evidence>
<dbReference type="InterPro" id="IPR036388">
    <property type="entry name" value="WH-like_DNA-bd_sf"/>
</dbReference>
<keyword evidence="16" id="KW-1185">Reference proteome</keyword>
<sequence>MGGVRKKLLTYLMLENEVTLNEVMAAINLSNSDVTNMINEINQSFDKDVIISDQQGIYISEKSKMLCYKSFFQGKEKLFTYHEVNVRYNLILIELLVDNEYSSLQKLADVCLVSKNTILNDMKAIKNDLERKGLDIVYSRKKGYSITGLEFTIRNLLVAAVKKILRSSSGRILLEEKGLITESEIFLLRRRLERVEARIGIQLTDEQLDELPYILQLVIRRACKFNRKWSFRIEKYDIKNTVEYPQIKNMLWDYHCLNETDLLYLSLQVLSSNMVESALQISDGDEISVATEKFIRNIEGYLAIRISRRSELREKVILHMRPAIYRNLLGFQINNPLAEEFIREYREIYNVVLKSVHPFEQIIHHKLSKQEVVYLSMIVLGWIYQTEETEAIFEAVVLCQSGTSISKLLLVTLQSMFSDIDFIGAYSVRQFEQLEDEVDFIFTTVPIKSSTTTFLIPSILDKQSRIDLKHRVTKEMKDNSYTMTRKLISSISHYIPTESMEEVSKIVENFFRSGNIDVEDNFKKKEEQFIFSIDHISIVEKKIKWEELVIFSMRSLLKRKSISQNYINQTNIVFFEQYEQMIIAPDVFLPHVSPEYGVYKMDFQVVIFKNPIRTPSGGEVKIVVALAPSVDNEHVSTLIRLNNLFLNQEALSQIIEGNNIFAIKQLLNKK</sequence>
<dbReference type="Gene3D" id="3.40.930.10">
    <property type="entry name" value="Mannitol-specific EII, Chain A"/>
    <property type="match status" value="1"/>
</dbReference>